<evidence type="ECO:0000313" key="4">
    <source>
        <dbReference type="Proteomes" id="UP001143543"/>
    </source>
</evidence>
<sequence>MIKILSFFALLLCVYGNAQNLIAIPFDKAHWKVNEETTFETFQGKQTLVLNGKAQVKNLDFTTGILSVDVYANNKRSFAGLFFRQQNTNAEEVYMRMHKSGQVDAVQYTPTFNDELAWQLYPEYQAQVFFKHTGWNTLTLHVFDHSAEVYVNNEYVLSVENLRTNQKNGAFGLFALFRNRFANFKYSKQVPEQKPQKIVEPTQNKAIIKKWEVTKAMPYNEATFQLATFANETVQIVPTEPTGLLPISKYVKKSSKGNFEQNGEAFAIATTQVEVDEDTFKKFSFDYSDKIRVYVNGVLLFSGSNAFRAKGVQYMGHLSLYTNSLYIPLHKGTNTISCVVIDKANGWGLMGALE</sequence>
<feature type="domain" description="3-keto-alpha-glucoside-1,2-lyase/3-keto-2-hydroxy-glucal hydratase" evidence="2">
    <location>
        <begin position="58"/>
        <end position="173"/>
    </location>
</feature>
<evidence type="ECO:0000256" key="1">
    <source>
        <dbReference type="SAM" id="SignalP"/>
    </source>
</evidence>
<evidence type="ECO:0000313" key="3">
    <source>
        <dbReference type="EMBL" id="GLB50335.1"/>
    </source>
</evidence>
<dbReference type="RefSeq" id="WP_281765961.1">
    <property type="nucleotide sequence ID" value="NZ_BRVO01000003.1"/>
</dbReference>
<protein>
    <recommendedName>
        <fullName evidence="2">3-keto-alpha-glucoside-1,2-lyase/3-keto-2-hydroxy-glucal hydratase domain-containing protein</fullName>
    </recommendedName>
</protein>
<dbReference type="InterPro" id="IPR010496">
    <property type="entry name" value="AL/BT2_dom"/>
</dbReference>
<feature type="signal peptide" evidence="1">
    <location>
        <begin position="1"/>
        <end position="18"/>
    </location>
</feature>
<proteinExistence type="predicted"/>
<dbReference type="Proteomes" id="UP001143543">
    <property type="component" value="Unassembled WGS sequence"/>
</dbReference>
<comment type="caution">
    <text evidence="3">The sequence shown here is derived from an EMBL/GenBank/DDBJ whole genome shotgun (WGS) entry which is preliminary data.</text>
</comment>
<organism evidence="3 4">
    <name type="scientific">Neptunitalea lumnitzerae</name>
    <dbReference type="NCBI Taxonomy" id="2965509"/>
    <lineage>
        <taxon>Bacteria</taxon>
        <taxon>Pseudomonadati</taxon>
        <taxon>Bacteroidota</taxon>
        <taxon>Flavobacteriia</taxon>
        <taxon>Flavobacteriales</taxon>
        <taxon>Flavobacteriaceae</taxon>
        <taxon>Neptunitalea</taxon>
    </lineage>
</organism>
<evidence type="ECO:0000259" key="2">
    <source>
        <dbReference type="Pfam" id="PF06439"/>
    </source>
</evidence>
<reference evidence="3" key="1">
    <citation type="submission" date="2022-07" db="EMBL/GenBank/DDBJ databases">
        <title>Taxonomy of Novel Oxalotrophic and Methylotrophic Bacteria.</title>
        <authorList>
            <person name="Sahin N."/>
            <person name="Tani A."/>
        </authorList>
    </citation>
    <scope>NUCLEOTIDE SEQUENCE</scope>
    <source>
        <strain evidence="3">Y10</strain>
    </source>
</reference>
<accession>A0ABQ5MLQ3</accession>
<keyword evidence="1" id="KW-0732">Signal</keyword>
<dbReference type="EMBL" id="BRVO01000003">
    <property type="protein sequence ID" value="GLB50335.1"/>
    <property type="molecule type" value="Genomic_DNA"/>
</dbReference>
<keyword evidence="4" id="KW-1185">Reference proteome</keyword>
<feature type="chain" id="PRO_5046970861" description="3-keto-alpha-glucoside-1,2-lyase/3-keto-2-hydroxy-glucal hydratase domain-containing protein" evidence="1">
    <location>
        <begin position="19"/>
        <end position="354"/>
    </location>
</feature>
<gene>
    <name evidence="3" type="ORF">Y10_27030</name>
</gene>
<dbReference type="Gene3D" id="2.60.120.560">
    <property type="entry name" value="Exo-inulinase, domain 1"/>
    <property type="match status" value="1"/>
</dbReference>
<name>A0ABQ5MLQ3_9FLAO</name>
<dbReference type="Pfam" id="PF06439">
    <property type="entry name" value="3keto-disac_hyd"/>
    <property type="match status" value="1"/>
</dbReference>